<feature type="domain" description="Methyltransferase FkbM" evidence="1">
    <location>
        <begin position="6"/>
        <end position="168"/>
    </location>
</feature>
<reference evidence="2" key="1">
    <citation type="journal article" date="2020" name="Nature">
        <title>Giant virus diversity and host interactions through global metagenomics.</title>
        <authorList>
            <person name="Schulz F."/>
            <person name="Roux S."/>
            <person name="Paez-Espino D."/>
            <person name="Jungbluth S."/>
            <person name="Walsh D.A."/>
            <person name="Denef V.J."/>
            <person name="McMahon K.D."/>
            <person name="Konstantinidis K.T."/>
            <person name="Eloe-Fadrosh E.A."/>
            <person name="Kyrpides N.C."/>
            <person name="Woyke T."/>
        </authorList>
    </citation>
    <scope>NUCLEOTIDE SEQUENCE</scope>
    <source>
        <strain evidence="2">GVMAG-M-3300027963-41</strain>
    </source>
</reference>
<dbReference type="InterPro" id="IPR006342">
    <property type="entry name" value="FkbM_mtfrase"/>
</dbReference>
<dbReference type="InterPro" id="IPR029063">
    <property type="entry name" value="SAM-dependent_MTases_sf"/>
</dbReference>
<organism evidence="2">
    <name type="scientific">viral metagenome</name>
    <dbReference type="NCBI Taxonomy" id="1070528"/>
    <lineage>
        <taxon>unclassified sequences</taxon>
        <taxon>metagenomes</taxon>
        <taxon>organismal metagenomes</taxon>
    </lineage>
</organism>
<sequence length="226" mass="26009">MNVFIQIGTNNGDDNFRKLVLKHKPSRVILIEPNSNLYDVILKNYKDIPNVIILNRAIYYEDNKPIDLYIGAKNKEYGSLSGNGIIYTDSQFSLVPMNDWGDKSDMVKITANSIRFDTLCSMLNISEIDYLQIDTEGFDSEIIDMIDFNIYTIHLLRYENWGFNTEAFTKHNDDKAHILGKAGMERTANKLAAYGYTLNNIRDEDGNDIIASRKPLKEIIEFYKIN</sequence>
<protein>
    <recommendedName>
        <fullName evidence="1">Methyltransferase FkbM domain-containing protein</fullName>
    </recommendedName>
</protein>
<dbReference type="SUPFAM" id="SSF53335">
    <property type="entry name" value="S-adenosyl-L-methionine-dependent methyltransferases"/>
    <property type="match status" value="1"/>
</dbReference>
<evidence type="ECO:0000313" key="2">
    <source>
        <dbReference type="EMBL" id="QHU31953.1"/>
    </source>
</evidence>
<accession>A0A6C0LN96</accession>
<proteinExistence type="predicted"/>
<dbReference type="Pfam" id="PF05050">
    <property type="entry name" value="Methyltransf_21"/>
    <property type="match status" value="1"/>
</dbReference>
<evidence type="ECO:0000259" key="1">
    <source>
        <dbReference type="Pfam" id="PF05050"/>
    </source>
</evidence>
<dbReference type="NCBIfam" id="TIGR01444">
    <property type="entry name" value="fkbM_fam"/>
    <property type="match status" value="1"/>
</dbReference>
<dbReference type="AlphaFoldDB" id="A0A6C0LN96"/>
<dbReference type="EMBL" id="MN740534">
    <property type="protein sequence ID" value="QHU31953.1"/>
    <property type="molecule type" value="Genomic_DNA"/>
</dbReference>
<name>A0A6C0LN96_9ZZZZ</name>
<dbReference type="Gene3D" id="3.40.50.150">
    <property type="entry name" value="Vaccinia Virus protein VP39"/>
    <property type="match status" value="1"/>
</dbReference>